<feature type="transmembrane region" description="Helical" evidence="5">
    <location>
        <begin position="163"/>
        <end position="184"/>
    </location>
</feature>
<protein>
    <recommendedName>
        <fullName evidence="8">ZIP zinc transporter</fullName>
    </recommendedName>
</protein>
<reference evidence="6 7" key="1">
    <citation type="journal article" date="2016" name="Nat. Commun.">
        <title>Thousands of microbial genomes shed light on interconnected biogeochemical processes in an aquifer system.</title>
        <authorList>
            <person name="Anantharaman K."/>
            <person name="Brown C.T."/>
            <person name="Hug L.A."/>
            <person name="Sharon I."/>
            <person name="Castelle C.J."/>
            <person name="Probst A.J."/>
            <person name="Thomas B.C."/>
            <person name="Singh A."/>
            <person name="Wilkins M.J."/>
            <person name="Karaoz U."/>
            <person name="Brodie E.L."/>
            <person name="Williams K.H."/>
            <person name="Hubbard S.S."/>
            <person name="Banfield J.F."/>
        </authorList>
    </citation>
    <scope>NUCLEOTIDE SEQUENCE [LARGE SCALE GENOMIC DNA]</scope>
</reference>
<evidence type="ECO:0000256" key="2">
    <source>
        <dbReference type="ARBA" id="ARBA00022692"/>
    </source>
</evidence>
<evidence type="ECO:0000256" key="4">
    <source>
        <dbReference type="ARBA" id="ARBA00023136"/>
    </source>
</evidence>
<feature type="transmembrane region" description="Helical" evidence="5">
    <location>
        <begin position="68"/>
        <end position="89"/>
    </location>
</feature>
<dbReference type="GO" id="GO:0046873">
    <property type="term" value="F:metal ion transmembrane transporter activity"/>
    <property type="evidence" value="ECO:0007669"/>
    <property type="project" value="InterPro"/>
</dbReference>
<feature type="transmembrane region" description="Helical" evidence="5">
    <location>
        <begin position="190"/>
        <end position="212"/>
    </location>
</feature>
<gene>
    <name evidence="6" type="ORF">A2866_04720</name>
</gene>
<keyword evidence="3 5" id="KW-1133">Transmembrane helix</keyword>
<feature type="transmembrane region" description="Helical" evidence="5">
    <location>
        <begin position="6"/>
        <end position="25"/>
    </location>
</feature>
<organism evidence="6 7">
    <name type="scientific">Candidatus Roizmanbacteria bacterium RIFCSPHIGHO2_01_FULL_39_8</name>
    <dbReference type="NCBI Taxonomy" id="1802033"/>
    <lineage>
        <taxon>Bacteria</taxon>
        <taxon>Candidatus Roizmaniibacteriota</taxon>
    </lineage>
</organism>
<dbReference type="AlphaFoldDB" id="A0A1F7GHA5"/>
<sequence>MNILFLIILATTLVSLISLIGGAIFLRKKIIPENFKLYAMAFAAGVMLSTAFIDLFPEALKNNQNENIYIYGLLAVVVFFLVERFILWYHHHNETRIKPSAYLLLLGDGLHNFFDGLAIAAAFISSPGLGFITTLAVAAHEIPHEIADFSILIHAGMKKTKALLYNFISALTALLGAVASFYYLNKFEKLIPGFLMFSAGVFIYIALTDLIPDLHQDFKKQRKWMTTIPFLVGIILTYFLITTLER</sequence>
<feature type="transmembrane region" description="Helical" evidence="5">
    <location>
        <begin position="37"/>
        <end position="56"/>
    </location>
</feature>
<dbReference type="Pfam" id="PF02535">
    <property type="entry name" value="Zip"/>
    <property type="match status" value="2"/>
</dbReference>
<keyword evidence="2 5" id="KW-0812">Transmembrane</keyword>
<evidence type="ECO:0000256" key="3">
    <source>
        <dbReference type="ARBA" id="ARBA00022989"/>
    </source>
</evidence>
<accession>A0A1F7GHA5</accession>
<dbReference type="PANTHER" id="PTHR16950:SF16">
    <property type="entry name" value="ZINC TRANSPORTER ZIP13"/>
    <property type="match status" value="1"/>
</dbReference>
<keyword evidence="4 5" id="KW-0472">Membrane</keyword>
<dbReference type="Proteomes" id="UP000177026">
    <property type="component" value="Unassembled WGS sequence"/>
</dbReference>
<evidence type="ECO:0000313" key="7">
    <source>
        <dbReference type="Proteomes" id="UP000177026"/>
    </source>
</evidence>
<dbReference type="EMBL" id="MFZI01000074">
    <property type="protein sequence ID" value="OGK18166.1"/>
    <property type="molecule type" value="Genomic_DNA"/>
</dbReference>
<evidence type="ECO:0000313" key="6">
    <source>
        <dbReference type="EMBL" id="OGK18166.1"/>
    </source>
</evidence>
<evidence type="ECO:0008006" key="8">
    <source>
        <dbReference type="Google" id="ProtNLM"/>
    </source>
</evidence>
<feature type="transmembrane region" description="Helical" evidence="5">
    <location>
        <begin position="224"/>
        <end position="241"/>
    </location>
</feature>
<dbReference type="PANTHER" id="PTHR16950">
    <property type="entry name" value="ZINC TRANSPORTER SLC39A7 HISTIDINE-RICH MEMBRANE PROTEIN KE4"/>
    <property type="match status" value="1"/>
</dbReference>
<name>A0A1F7GHA5_9BACT</name>
<evidence type="ECO:0000256" key="5">
    <source>
        <dbReference type="SAM" id="Phobius"/>
    </source>
</evidence>
<dbReference type="InterPro" id="IPR003689">
    <property type="entry name" value="ZIP"/>
</dbReference>
<dbReference type="GO" id="GO:0016020">
    <property type="term" value="C:membrane"/>
    <property type="evidence" value="ECO:0007669"/>
    <property type="project" value="UniProtKB-SubCell"/>
</dbReference>
<comment type="subcellular location">
    <subcellularLocation>
        <location evidence="1">Membrane</location>
        <topology evidence="1">Multi-pass membrane protein</topology>
    </subcellularLocation>
</comment>
<proteinExistence type="predicted"/>
<evidence type="ECO:0000256" key="1">
    <source>
        <dbReference type="ARBA" id="ARBA00004141"/>
    </source>
</evidence>
<comment type="caution">
    <text evidence="6">The sequence shown here is derived from an EMBL/GenBank/DDBJ whole genome shotgun (WGS) entry which is preliminary data.</text>
</comment>